<evidence type="ECO:0000313" key="12">
    <source>
        <dbReference type="EMBL" id="OFW59744.1"/>
    </source>
</evidence>
<keyword evidence="6 11" id="KW-0548">Nucleotidyltransferase</keyword>
<keyword evidence="5 11" id="KW-0808">Transferase</keyword>
<dbReference type="Pfam" id="PF01192">
    <property type="entry name" value="RNA_pol_Rpb6"/>
    <property type="match status" value="1"/>
</dbReference>
<dbReference type="HAMAP" id="MF_00366">
    <property type="entry name" value="RNApol_bact_RpoZ"/>
    <property type="match status" value="1"/>
</dbReference>
<keyword evidence="4 11" id="KW-0240">DNA-directed RNA polymerase</keyword>
<comment type="subunit">
    <text evidence="8 11">The RNAP catalytic core consists of 2 alpha, 1 beta, 1 beta' and 1 omega subunit. When a sigma factor is associated with the core the holoenzyme is formed, which can initiate transcription.</text>
</comment>
<evidence type="ECO:0000256" key="6">
    <source>
        <dbReference type="ARBA" id="ARBA00022695"/>
    </source>
</evidence>
<comment type="function">
    <text evidence="11">Promotes RNA polymerase assembly. Latches the N- and C-terminal regions of the beta' subunit thereby facilitating its interaction with the beta and alpha subunits.</text>
</comment>
<evidence type="ECO:0000256" key="1">
    <source>
        <dbReference type="ARBA" id="ARBA00006711"/>
    </source>
</evidence>
<dbReference type="STRING" id="1797197.A2Y75_04875"/>
<dbReference type="EC" id="2.7.7.6" evidence="2 11"/>
<dbReference type="GO" id="GO:0003677">
    <property type="term" value="F:DNA binding"/>
    <property type="evidence" value="ECO:0007669"/>
    <property type="project" value="UniProtKB-UniRule"/>
</dbReference>
<dbReference type="NCBIfam" id="TIGR00690">
    <property type="entry name" value="rpoZ"/>
    <property type="match status" value="1"/>
</dbReference>
<evidence type="ECO:0000256" key="5">
    <source>
        <dbReference type="ARBA" id="ARBA00022679"/>
    </source>
</evidence>
<comment type="catalytic activity">
    <reaction evidence="10 11">
        <text>RNA(n) + a ribonucleoside 5'-triphosphate = RNA(n+1) + diphosphate</text>
        <dbReference type="Rhea" id="RHEA:21248"/>
        <dbReference type="Rhea" id="RHEA-COMP:14527"/>
        <dbReference type="Rhea" id="RHEA-COMP:17342"/>
        <dbReference type="ChEBI" id="CHEBI:33019"/>
        <dbReference type="ChEBI" id="CHEBI:61557"/>
        <dbReference type="ChEBI" id="CHEBI:140395"/>
        <dbReference type="EC" id="2.7.7.6"/>
    </reaction>
</comment>
<accession>A0A1F2WS76</accession>
<dbReference type="GO" id="GO:0006351">
    <property type="term" value="P:DNA-templated transcription"/>
    <property type="evidence" value="ECO:0007669"/>
    <property type="project" value="UniProtKB-UniRule"/>
</dbReference>
<evidence type="ECO:0000313" key="13">
    <source>
        <dbReference type="Proteomes" id="UP000177876"/>
    </source>
</evidence>
<reference evidence="12 13" key="1">
    <citation type="journal article" date="2016" name="Nat. Commun.">
        <title>Thousands of microbial genomes shed light on interconnected biogeochemical processes in an aquifer system.</title>
        <authorList>
            <person name="Anantharaman K."/>
            <person name="Brown C.T."/>
            <person name="Hug L.A."/>
            <person name="Sharon I."/>
            <person name="Castelle C.J."/>
            <person name="Probst A.J."/>
            <person name="Thomas B.C."/>
            <person name="Singh A."/>
            <person name="Wilkins M.J."/>
            <person name="Karaoz U."/>
            <person name="Brodie E.L."/>
            <person name="Williams K.H."/>
            <person name="Hubbard S.S."/>
            <person name="Banfield J.F."/>
        </authorList>
    </citation>
    <scope>NUCLEOTIDE SEQUENCE [LARGE SCALE GENOMIC DNA]</scope>
</reference>
<gene>
    <name evidence="11" type="primary">rpoZ</name>
    <name evidence="12" type="ORF">A2Y75_04875</name>
</gene>
<name>A0A1F2WS76_9ACTN</name>
<evidence type="ECO:0000256" key="3">
    <source>
        <dbReference type="ARBA" id="ARBA00013725"/>
    </source>
</evidence>
<dbReference type="GO" id="GO:0003899">
    <property type="term" value="F:DNA-directed RNA polymerase activity"/>
    <property type="evidence" value="ECO:0007669"/>
    <property type="project" value="UniProtKB-UniRule"/>
</dbReference>
<dbReference type="InterPro" id="IPR003716">
    <property type="entry name" value="DNA-dir_RNA_pol_omega"/>
</dbReference>
<dbReference type="PANTHER" id="PTHR34476">
    <property type="entry name" value="DNA-DIRECTED RNA POLYMERASE SUBUNIT OMEGA"/>
    <property type="match status" value="1"/>
</dbReference>
<dbReference type="PANTHER" id="PTHR34476:SF1">
    <property type="entry name" value="DNA-DIRECTED RNA POLYMERASE SUBUNIT OMEGA"/>
    <property type="match status" value="1"/>
</dbReference>
<sequence>MQTKIDDLLSFHDNSRFGLTVSAAKRARQINNYFRHLGEGLGHEVGPQVRSASNKSLTLALEEIAADKLEYEQPDEGVK</sequence>
<dbReference type="Gene3D" id="3.90.940.10">
    <property type="match status" value="1"/>
</dbReference>
<dbReference type="Proteomes" id="UP000177876">
    <property type="component" value="Unassembled WGS sequence"/>
</dbReference>
<comment type="similarity">
    <text evidence="1 11">Belongs to the RNA polymerase subunit omega family.</text>
</comment>
<evidence type="ECO:0000256" key="9">
    <source>
        <dbReference type="ARBA" id="ARBA00029924"/>
    </source>
</evidence>
<organism evidence="12 13">
    <name type="scientific">Candidatus Solincola sediminis</name>
    <dbReference type="NCBI Taxonomy" id="1797199"/>
    <lineage>
        <taxon>Bacteria</taxon>
        <taxon>Bacillati</taxon>
        <taxon>Actinomycetota</taxon>
        <taxon>Candidatus Geothermincolia</taxon>
        <taxon>Candidatus Geothermincolales</taxon>
        <taxon>Candidatus Geothermincolaceae</taxon>
        <taxon>Candidatus Solincola</taxon>
    </lineage>
</organism>
<dbReference type="InterPro" id="IPR036161">
    <property type="entry name" value="RPB6/omega-like_sf"/>
</dbReference>
<dbReference type="EMBL" id="MELK01000011">
    <property type="protein sequence ID" value="OFW59744.1"/>
    <property type="molecule type" value="Genomic_DNA"/>
</dbReference>
<comment type="caution">
    <text evidence="12">The sequence shown here is derived from an EMBL/GenBank/DDBJ whole genome shotgun (WGS) entry which is preliminary data.</text>
</comment>
<evidence type="ECO:0000256" key="8">
    <source>
        <dbReference type="ARBA" id="ARBA00025935"/>
    </source>
</evidence>
<evidence type="ECO:0000256" key="4">
    <source>
        <dbReference type="ARBA" id="ARBA00022478"/>
    </source>
</evidence>
<proteinExistence type="inferred from homology"/>
<dbReference type="GO" id="GO:0000428">
    <property type="term" value="C:DNA-directed RNA polymerase complex"/>
    <property type="evidence" value="ECO:0007669"/>
    <property type="project" value="UniProtKB-KW"/>
</dbReference>
<dbReference type="InterPro" id="IPR006110">
    <property type="entry name" value="Pol_omega/Rpo6/RPB6"/>
</dbReference>
<evidence type="ECO:0000256" key="2">
    <source>
        <dbReference type="ARBA" id="ARBA00012418"/>
    </source>
</evidence>
<protein>
    <recommendedName>
        <fullName evidence="3 11">DNA-directed RNA polymerase subunit omega</fullName>
        <shortName evidence="11">RNAP omega subunit</shortName>
        <ecNumber evidence="2 11">2.7.7.6</ecNumber>
    </recommendedName>
    <alternativeName>
        <fullName evidence="11">RNA polymerase omega subunit</fullName>
    </alternativeName>
    <alternativeName>
        <fullName evidence="9 11">Transcriptase subunit omega</fullName>
    </alternativeName>
</protein>
<dbReference type="SUPFAM" id="SSF63562">
    <property type="entry name" value="RPB6/omega subunit-like"/>
    <property type="match status" value="1"/>
</dbReference>
<evidence type="ECO:0000256" key="10">
    <source>
        <dbReference type="ARBA" id="ARBA00048552"/>
    </source>
</evidence>
<dbReference type="SMART" id="SM01409">
    <property type="entry name" value="RNA_pol_Rpb6"/>
    <property type="match status" value="1"/>
</dbReference>
<keyword evidence="7 11" id="KW-0804">Transcription</keyword>
<evidence type="ECO:0000256" key="7">
    <source>
        <dbReference type="ARBA" id="ARBA00023163"/>
    </source>
</evidence>
<dbReference type="AlphaFoldDB" id="A0A1F2WS76"/>
<evidence type="ECO:0000256" key="11">
    <source>
        <dbReference type="HAMAP-Rule" id="MF_00366"/>
    </source>
</evidence>